<protein>
    <submittedName>
        <fullName evidence="4">CpaF family protein</fullName>
    </submittedName>
</protein>
<dbReference type="InterPro" id="IPR003593">
    <property type="entry name" value="AAA+_ATPase"/>
</dbReference>
<dbReference type="PANTHER" id="PTHR30486:SF15">
    <property type="entry name" value="TYPE II_IV SECRETION SYSTEM ATPASE"/>
    <property type="match status" value="1"/>
</dbReference>
<keyword evidence="5" id="KW-1185">Reference proteome</keyword>
<feature type="domain" description="AAA+ ATPase" evidence="3">
    <location>
        <begin position="258"/>
        <end position="426"/>
    </location>
</feature>
<gene>
    <name evidence="4" type="ORF">U1T56_23575</name>
</gene>
<evidence type="ECO:0000256" key="1">
    <source>
        <dbReference type="ARBA" id="ARBA00006611"/>
    </source>
</evidence>
<proteinExistence type="inferred from homology"/>
<dbReference type="Proteomes" id="UP001375743">
    <property type="component" value="Unassembled WGS sequence"/>
</dbReference>
<dbReference type="RefSeq" id="WP_418161991.1">
    <property type="nucleotide sequence ID" value="NZ_JBBLZC010000047.1"/>
</dbReference>
<evidence type="ECO:0000256" key="2">
    <source>
        <dbReference type="SAM" id="MobiDB-lite"/>
    </source>
</evidence>
<accession>A0ABU8Y089</accession>
<evidence type="ECO:0000313" key="5">
    <source>
        <dbReference type="Proteomes" id="UP001375743"/>
    </source>
</evidence>
<dbReference type="InterPro" id="IPR001482">
    <property type="entry name" value="T2SS/T4SS_dom"/>
</dbReference>
<dbReference type="InterPro" id="IPR027417">
    <property type="entry name" value="P-loop_NTPase"/>
</dbReference>
<dbReference type="EMBL" id="JBBLZC010000047">
    <property type="protein sequence ID" value="MEK0086148.1"/>
    <property type="molecule type" value="Genomic_DNA"/>
</dbReference>
<organism evidence="4 5">
    <name type="scientific">Benzoatithermus flavus</name>
    <dbReference type="NCBI Taxonomy" id="3108223"/>
    <lineage>
        <taxon>Bacteria</taxon>
        <taxon>Pseudomonadati</taxon>
        <taxon>Pseudomonadota</taxon>
        <taxon>Alphaproteobacteria</taxon>
        <taxon>Geminicoccales</taxon>
        <taxon>Geminicoccaceae</taxon>
        <taxon>Benzoatithermus</taxon>
    </lineage>
</organism>
<evidence type="ECO:0000313" key="4">
    <source>
        <dbReference type="EMBL" id="MEK0086148.1"/>
    </source>
</evidence>
<comment type="caution">
    <text evidence="4">The sequence shown here is derived from an EMBL/GenBank/DDBJ whole genome shotgun (WGS) entry which is preliminary data.</text>
</comment>
<dbReference type="Gene3D" id="3.30.450.380">
    <property type="match status" value="1"/>
</dbReference>
<dbReference type="Gene3D" id="3.40.50.300">
    <property type="entry name" value="P-loop containing nucleotide triphosphate hydrolases"/>
    <property type="match status" value="1"/>
</dbReference>
<sequence length="483" mass="52793">MAIKMFGRRSISPQSPEPLLPKATTIVAPSEPAATGSMAASANGAPGFATIGGQRPPTSADRRMESLRETHARIQATLYERIDAAAAVKLPREELQQQILELIAEVVAEQRLPLSSRDQEALSITIIDNMVGLGPLEPLLRDETITDIMVNGPHQIYVERRGKLELTDVKFRDNQNVMNIAQRIVTRVGRRIDETCPICDARLEDGSRVNIIAPPLAIDGCAISIRKFAKKTINLDLMVRQGNASDAIVRVLKIAAACRLNVIISGGTGSGKTTLLNAMSQLIDAGERVVTIEDAAELQLQQPHVVRLETRPANLEGQGEVTMRDLVKNALRMRPDRIICGEVRGAEALDMLQAMNTGHDGSMCTLHANTPREAITRIENMVGMAAANLSPKAIRAQIVGAVNLILQVSRMRDGIRRITHVTEVIGMEGEVVTLQDLFTFEYHGESRDGFLQGVFKAAPVRPHFTKRAAYYGLDRALMAAMQE</sequence>
<dbReference type="CDD" id="cd01130">
    <property type="entry name" value="VirB11-like_ATPase"/>
    <property type="match status" value="1"/>
</dbReference>
<dbReference type="SUPFAM" id="SSF52540">
    <property type="entry name" value="P-loop containing nucleoside triphosphate hydrolases"/>
    <property type="match status" value="1"/>
</dbReference>
<dbReference type="SMART" id="SM00382">
    <property type="entry name" value="AAA"/>
    <property type="match status" value="1"/>
</dbReference>
<evidence type="ECO:0000259" key="3">
    <source>
        <dbReference type="SMART" id="SM00382"/>
    </source>
</evidence>
<comment type="similarity">
    <text evidence="1">Belongs to the GSP E family.</text>
</comment>
<dbReference type="PANTHER" id="PTHR30486">
    <property type="entry name" value="TWITCHING MOTILITY PROTEIN PILT"/>
    <property type="match status" value="1"/>
</dbReference>
<dbReference type="InterPro" id="IPR050921">
    <property type="entry name" value="T4SS_GSP_E_ATPase"/>
</dbReference>
<feature type="region of interest" description="Disordered" evidence="2">
    <location>
        <begin position="1"/>
        <end position="20"/>
    </location>
</feature>
<name>A0ABU8Y089_9PROT</name>
<dbReference type="Pfam" id="PF00437">
    <property type="entry name" value="T2SSE"/>
    <property type="match status" value="1"/>
</dbReference>
<reference evidence="4 5" key="1">
    <citation type="submission" date="2024-01" db="EMBL/GenBank/DDBJ databases">
        <title>Multi-omics insights into the function and evolution of sodium benzoate biodegradation pathways in Benzoatithermus flavus gen. nov., sp. nov. from hot spring.</title>
        <authorList>
            <person name="Hu C.-J."/>
            <person name="Li W.-J."/>
        </authorList>
    </citation>
    <scope>NUCLEOTIDE SEQUENCE [LARGE SCALE GENOMIC DNA]</scope>
    <source>
        <strain evidence="4 5">SYSU G07066</strain>
    </source>
</reference>